<evidence type="ECO:0000313" key="3">
    <source>
        <dbReference type="Proteomes" id="UP000215563"/>
    </source>
</evidence>
<reference evidence="2 3" key="1">
    <citation type="submission" date="2017-07" db="EMBL/GenBank/DDBJ databases">
        <title>Amycolatopsis alba DSM 44262 Genome sequencing and assembly.</title>
        <authorList>
            <person name="Kaur N."/>
            <person name="Mayilraj S."/>
        </authorList>
    </citation>
    <scope>NUCLEOTIDE SEQUENCE [LARGE SCALE GENOMIC DNA]</scope>
    <source>
        <strain evidence="2 3">DSM 44262</strain>
    </source>
</reference>
<comment type="caution">
    <text evidence="2">The sequence shown here is derived from an EMBL/GenBank/DDBJ whole genome shotgun (WGS) entry which is preliminary data.</text>
</comment>
<sequence length="285" mass="30061">SVSARQAAGSAARAAAAAADAASDAAAARDAADTAYRTYLAKLAAETRLNRANPDEHNTAESGASTADDLTQPALGRDLSDERYEALRGLGYTGSRHFTWQEALDFAARGPWPQAEVCFALGGTADQCRPDGPLGGFAGFIYDVFLSDIKACALLEAKACTAMAAGAAGRGAKIIREAGKIGEGAARVVLPKIGEKPRKVVNSNVKHLRDDERWKRGGFADEKSAREAVQGLGKSIERDGFPKGTIPDTARVDRLLVPLNDKVYATYQIAPNGNAVFKTILVKRG</sequence>
<keyword evidence="3" id="KW-1185">Reference proteome</keyword>
<gene>
    <name evidence="2" type="ORF">CFP75_38610</name>
</gene>
<feature type="region of interest" description="Disordered" evidence="1">
    <location>
        <begin position="50"/>
        <end position="75"/>
    </location>
</feature>
<dbReference type="Proteomes" id="UP000215563">
    <property type="component" value="Unassembled WGS sequence"/>
</dbReference>
<protein>
    <submittedName>
        <fullName evidence="2">Uncharacterized protein</fullName>
    </submittedName>
</protein>
<evidence type="ECO:0000256" key="1">
    <source>
        <dbReference type="SAM" id="MobiDB-lite"/>
    </source>
</evidence>
<dbReference type="EMBL" id="NMQU01000149">
    <property type="protein sequence ID" value="OXM43414.1"/>
    <property type="molecule type" value="Genomic_DNA"/>
</dbReference>
<proteinExistence type="predicted"/>
<organism evidence="2 3">
    <name type="scientific">Amycolatopsis alba DSM 44262</name>
    <dbReference type="NCBI Taxonomy" id="1125972"/>
    <lineage>
        <taxon>Bacteria</taxon>
        <taxon>Bacillati</taxon>
        <taxon>Actinomycetota</taxon>
        <taxon>Actinomycetes</taxon>
        <taxon>Pseudonocardiales</taxon>
        <taxon>Pseudonocardiaceae</taxon>
        <taxon>Amycolatopsis</taxon>
    </lineage>
</organism>
<accession>A0A229RAG2</accession>
<name>A0A229RAG2_AMYAL</name>
<dbReference type="AlphaFoldDB" id="A0A229RAG2"/>
<feature type="compositionally biased region" description="Polar residues" evidence="1">
    <location>
        <begin position="60"/>
        <end position="69"/>
    </location>
</feature>
<evidence type="ECO:0000313" key="2">
    <source>
        <dbReference type="EMBL" id="OXM43414.1"/>
    </source>
</evidence>
<feature type="non-terminal residue" evidence="2">
    <location>
        <position position="1"/>
    </location>
</feature>